<dbReference type="Proteomes" id="UP000077355">
    <property type="component" value="Unassembled WGS sequence"/>
</dbReference>
<protein>
    <recommendedName>
        <fullName evidence="2">RNA polymerase sigma factor 70 region 4 type 2 domain-containing protein</fullName>
    </recommendedName>
</protein>
<dbReference type="GO" id="GO:0006352">
    <property type="term" value="P:DNA-templated transcription initiation"/>
    <property type="evidence" value="ECO:0007669"/>
    <property type="project" value="InterPro"/>
</dbReference>
<evidence type="ECO:0000259" key="2">
    <source>
        <dbReference type="Pfam" id="PF08281"/>
    </source>
</evidence>
<dbReference type="RefSeq" id="WP_068649471.1">
    <property type="nucleotide sequence ID" value="NZ_CP043611.1"/>
</dbReference>
<dbReference type="Pfam" id="PF08281">
    <property type="entry name" value="Sigma70_r4_2"/>
    <property type="match status" value="1"/>
</dbReference>
<dbReference type="GO" id="GO:0016987">
    <property type="term" value="F:sigma factor activity"/>
    <property type="evidence" value="ECO:0007669"/>
    <property type="project" value="InterPro"/>
</dbReference>
<dbReference type="EMBL" id="LVJI01000015">
    <property type="protein sequence ID" value="OAB46555.1"/>
    <property type="molecule type" value="Genomic_DNA"/>
</dbReference>
<evidence type="ECO:0000256" key="1">
    <source>
        <dbReference type="SAM" id="MobiDB-lite"/>
    </source>
</evidence>
<evidence type="ECO:0000313" key="4">
    <source>
        <dbReference type="Proteomes" id="UP000077355"/>
    </source>
</evidence>
<dbReference type="InterPro" id="IPR013249">
    <property type="entry name" value="RNA_pol_sigma70_r4_t2"/>
</dbReference>
<feature type="domain" description="RNA polymerase sigma factor 70 region 4 type 2" evidence="2">
    <location>
        <begin position="12"/>
        <end position="38"/>
    </location>
</feature>
<organism evidence="3 4">
    <name type="scientific">Paenibacillus antarcticus</name>
    <dbReference type="NCBI Taxonomy" id="253703"/>
    <lineage>
        <taxon>Bacteria</taxon>
        <taxon>Bacillati</taxon>
        <taxon>Bacillota</taxon>
        <taxon>Bacilli</taxon>
        <taxon>Bacillales</taxon>
        <taxon>Paenibacillaceae</taxon>
        <taxon>Paenibacillus</taxon>
    </lineage>
</organism>
<gene>
    <name evidence="3" type="ORF">PBAT_11100</name>
</gene>
<dbReference type="GO" id="GO:0003677">
    <property type="term" value="F:DNA binding"/>
    <property type="evidence" value="ECO:0007669"/>
    <property type="project" value="InterPro"/>
</dbReference>
<sequence>MADNHVLAEKDYVDGLKYKEIADKYGVSINTVKSWKQRYAWERQKGAHKPNGMHTNKGGAPPSNQNAKGNSGGAAPKKNDNAVTHGFFRKFLPDDTLEIMEEIETRSPLDMMWDQITIQYAAILRAQQIMFVQNKDEMIKEIKKRKYEVHDIGDDKPQMEQVVTEEEYEFQFSWDRHATFLTAQSRAMSTLQSMIKQYEDMCRQGHADEEQQLKISKLKGEVSIIEQKLNKDDDKPIEIMIRRKGDT</sequence>
<proteinExistence type="predicted"/>
<dbReference type="AlphaFoldDB" id="A0A168PA60"/>
<name>A0A168PA60_9BACL</name>
<dbReference type="OrthoDB" id="7358785at2"/>
<comment type="caution">
    <text evidence="3">The sequence shown here is derived from an EMBL/GenBank/DDBJ whole genome shotgun (WGS) entry which is preliminary data.</text>
</comment>
<evidence type="ECO:0000313" key="3">
    <source>
        <dbReference type="EMBL" id="OAB46555.1"/>
    </source>
</evidence>
<accession>A0A168PA60</accession>
<feature type="region of interest" description="Disordered" evidence="1">
    <location>
        <begin position="46"/>
        <end position="80"/>
    </location>
</feature>
<reference evidence="3 4" key="1">
    <citation type="submission" date="2016-03" db="EMBL/GenBank/DDBJ databases">
        <title>Draft genome sequence of Paenibacillus antarcticus CECT 5836.</title>
        <authorList>
            <person name="Shin S.-K."/>
            <person name="Yi H."/>
        </authorList>
    </citation>
    <scope>NUCLEOTIDE SEQUENCE [LARGE SCALE GENOMIC DNA]</scope>
    <source>
        <strain evidence="3 4">CECT 5836</strain>
    </source>
</reference>
<dbReference type="NCBIfam" id="NF040601">
    <property type="entry name" value="TerS_not_xtmA"/>
    <property type="match status" value="1"/>
</dbReference>
<keyword evidence="4" id="KW-1185">Reference proteome</keyword>